<keyword evidence="2" id="KW-1185">Reference proteome</keyword>
<dbReference type="EMBL" id="BATC01000023">
    <property type="protein sequence ID" value="GAD59299.1"/>
    <property type="molecule type" value="Genomic_DNA"/>
</dbReference>
<sequence length="53" mass="5616">MDFSAAGDWTLLNERVLIAATMAAARVVAGDGVIASVEVVNQAPRRRTGMRSN</sequence>
<name>A0A8E0KLI2_9CAUL</name>
<proteinExistence type="predicted"/>
<dbReference type="Proteomes" id="UP000016569">
    <property type="component" value="Unassembled WGS sequence"/>
</dbReference>
<organism evidence="1 2">
    <name type="scientific">Brevundimonas abyssalis TAR-001</name>
    <dbReference type="NCBI Taxonomy" id="1391729"/>
    <lineage>
        <taxon>Bacteria</taxon>
        <taxon>Pseudomonadati</taxon>
        <taxon>Pseudomonadota</taxon>
        <taxon>Alphaproteobacteria</taxon>
        <taxon>Caulobacterales</taxon>
        <taxon>Caulobacteraceae</taxon>
        <taxon>Brevundimonas</taxon>
    </lineage>
</organism>
<comment type="caution">
    <text evidence="1">The sequence shown here is derived from an EMBL/GenBank/DDBJ whole genome shotgun (WGS) entry which is preliminary data.</text>
</comment>
<gene>
    <name evidence="1" type="ORF">MBEBAB_1549</name>
</gene>
<evidence type="ECO:0000313" key="2">
    <source>
        <dbReference type="Proteomes" id="UP000016569"/>
    </source>
</evidence>
<reference evidence="2" key="1">
    <citation type="journal article" date="2013" name="Genome Announc.">
        <title>Draft Genome Sequence of the Dimorphic Prosthecate Bacterium Brevundimonas abyssalis TAR-001T.</title>
        <authorList>
            <person name="Tsubouchi T."/>
            <person name="Nishi S."/>
            <person name="Usui K."/>
            <person name="Shimane Y."/>
            <person name="Takaki Y."/>
            <person name="Maruyama T."/>
            <person name="Hatada Y."/>
        </authorList>
    </citation>
    <scope>NUCLEOTIDE SEQUENCE [LARGE SCALE GENOMIC DNA]</scope>
    <source>
        <strain evidence="2">TAR-001</strain>
    </source>
</reference>
<evidence type="ECO:0000313" key="1">
    <source>
        <dbReference type="EMBL" id="GAD59299.1"/>
    </source>
</evidence>
<protein>
    <submittedName>
        <fullName evidence="1">Uncharacterized protein</fullName>
    </submittedName>
</protein>
<accession>A0A8E0KLI2</accession>
<dbReference type="AlphaFoldDB" id="A0A8E0KLI2"/>